<evidence type="ECO:0000313" key="2">
    <source>
        <dbReference type="Proteomes" id="UP000258309"/>
    </source>
</evidence>
<dbReference type="EMBL" id="NCSJ02000067">
    <property type="protein sequence ID" value="RFU31839.1"/>
    <property type="molecule type" value="Genomic_DNA"/>
</dbReference>
<dbReference type="OMA" id="VDWPEIA"/>
<accession>A0A3E2HEK9</accession>
<comment type="caution">
    <text evidence="1">The sequence shown here is derived from an EMBL/GenBank/DDBJ whole genome shotgun (WGS) entry which is preliminary data.</text>
</comment>
<dbReference type="OrthoDB" id="5346581at2759"/>
<dbReference type="Proteomes" id="UP000258309">
    <property type="component" value="Unassembled WGS sequence"/>
</dbReference>
<keyword evidence="2" id="KW-1185">Reference proteome</keyword>
<feature type="non-terminal residue" evidence="1">
    <location>
        <position position="346"/>
    </location>
</feature>
<organism evidence="1 2">
    <name type="scientific">Scytalidium lignicola</name>
    <name type="common">Hyphomycete</name>
    <dbReference type="NCBI Taxonomy" id="5539"/>
    <lineage>
        <taxon>Eukaryota</taxon>
        <taxon>Fungi</taxon>
        <taxon>Dikarya</taxon>
        <taxon>Ascomycota</taxon>
        <taxon>Pezizomycotina</taxon>
        <taxon>Leotiomycetes</taxon>
        <taxon>Leotiomycetes incertae sedis</taxon>
        <taxon>Scytalidium</taxon>
    </lineage>
</organism>
<dbReference type="AlphaFoldDB" id="A0A3E2HEK9"/>
<reference evidence="1 2" key="1">
    <citation type="submission" date="2018-05" db="EMBL/GenBank/DDBJ databases">
        <title>Draft genome sequence of Scytalidium lignicola DSM 105466, a ubiquitous saprotrophic fungus.</title>
        <authorList>
            <person name="Buettner E."/>
            <person name="Gebauer A.M."/>
            <person name="Hofrichter M."/>
            <person name="Liers C."/>
            <person name="Kellner H."/>
        </authorList>
    </citation>
    <scope>NUCLEOTIDE SEQUENCE [LARGE SCALE GENOMIC DNA]</scope>
    <source>
        <strain evidence="1 2">DSM 105466</strain>
    </source>
</reference>
<gene>
    <name evidence="1" type="ORF">B7463_g4506</name>
</gene>
<protein>
    <submittedName>
        <fullName evidence="1">Uncharacterized protein</fullName>
    </submittedName>
</protein>
<sequence>MATVDLLDNNHLEIFSQALMNVLTTEVAEDTYAQIVDGLPTEESFLDFHFYAEGHPVFEQNHTRLCGGSLKKVQKFRSSFDPTTIEFKSALLEEFQSSSRDFSEFNIILINLVAVACHQIAVYLFQLDDGLHRHELHEHWLDKKRQGEEYDRKRMRGYILPPSTFYHNCYVYSDQYPNGVADVVGYWVEAKIFGGVVLFDRGKTDKEATQTSLSPWKSHCWPRTIYPPTTVQYEALLAFLLSMRDPKTPPPLPIYATRMNRWRYDPYGAMARFHIFRDRYERKLPESRPQGPSTQNSIDWPEFIDEMFLIRQSIAHSRGEPIDDVAVAEANERMNQITPSSPCWHP</sequence>
<dbReference type="STRING" id="5539.A0A3E2HEK9"/>
<name>A0A3E2HEK9_SCYLI</name>
<feature type="non-terminal residue" evidence="1">
    <location>
        <position position="1"/>
    </location>
</feature>
<proteinExistence type="predicted"/>
<evidence type="ECO:0000313" key="1">
    <source>
        <dbReference type="EMBL" id="RFU31839.1"/>
    </source>
</evidence>